<dbReference type="OrthoDB" id="2150604at2759"/>
<organism evidence="1 2">
    <name type="scientific">Fusarium redolens</name>
    <dbReference type="NCBI Taxonomy" id="48865"/>
    <lineage>
        <taxon>Eukaryota</taxon>
        <taxon>Fungi</taxon>
        <taxon>Dikarya</taxon>
        <taxon>Ascomycota</taxon>
        <taxon>Pezizomycotina</taxon>
        <taxon>Sordariomycetes</taxon>
        <taxon>Hypocreomycetidae</taxon>
        <taxon>Hypocreales</taxon>
        <taxon>Nectriaceae</taxon>
        <taxon>Fusarium</taxon>
        <taxon>Fusarium redolens species complex</taxon>
    </lineage>
</organism>
<dbReference type="GeneID" id="70218910"/>
<dbReference type="EMBL" id="JAGMUX010000027">
    <property type="protein sequence ID" value="KAH7222592.1"/>
    <property type="molecule type" value="Genomic_DNA"/>
</dbReference>
<dbReference type="AlphaFoldDB" id="A0A9P9FY97"/>
<keyword evidence="2" id="KW-1185">Reference proteome</keyword>
<gene>
    <name evidence="1" type="ORF">BKA55DRAFT_527882</name>
</gene>
<dbReference type="PANTHER" id="PTHR28037:SF1">
    <property type="entry name" value="ALCOHOL O-ACETYLTRANSFERASE 1-RELATED"/>
    <property type="match status" value="1"/>
</dbReference>
<accession>A0A9P9FY97</accession>
<dbReference type="PANTHER" id="PTHR28037">
    <property type="entry name" value="ALCOHOL O-ACETYLTRANSFERASE 1-RELATED"/>
    <property type="match status" value="1"/>
</dbReference>
<dbReference type="RefSeq" id="XP_046042215.1">
    <property type="nucleotide sequence ID" value="XM_046188956.1"/>
</dbReference>
<dbReference type="InterPro" id="IPR023213">
    <property type="entry name" value="CAT-like_dom_sf"/>
</dbReference>
<evidence type="ECO:0000313" key="2">
    <source>
        <dbReference type="Proteomes" id="UP000720189"/>
    </source>
</evidence>
<dbReference type="GO" id="GO:0008080">
    <property type="term" value="F:N-acetyltransferase activity"/>
    <property type="evidence" value="ECO:0007669"/>
    <property type="project" value="TreeGrafter"/>
</dbReference>
<dbReference type="Pfam" id="PF07247">
    <property type="entry name" value="AATase"/>
    <property type="match status" value="1"/>
</dbReference>
<protein>
    <submittedName>
        <fullName evidence="1">Alcohol acetyltransferase-domain-containing protein</fullName>
    </submittedName>
</protein>
<dbReference type="Gene3D" id="3.30.559.10">
    <property type="entry name" value="Chloramphenicol acetyltransferase-like domain"/>
    <property type="match status" value="1"/>
</dbReference>
<name>A0A9P9FY97_FUSRE</name>
<comment type="caution">
    <text evidence="1">The sequence shown here is derived from an EMBL/GenBank/DDBJ whole genome shotgun (WGS) entry which is preliminary data.</text>
</comment>
<evidence type="ECO:0000313" key="1">
    <source>
        <dbReference type="EMBL" id="KAH7222592.1"/>
    </source>
</evidence>
<sequence length="496" mass="55657">MSPSPKPKSYIRRLGQLELYQSAMHNLDHYCSTVVTCRYTLPASLHGFDSQDKVFRRFDQAIAQTVVQYPLLQVGLVGESTKKPAWVSLSSLDLADHVSWDVRPESRDYERAFEANLAYQLDAKFENLEAWPGWRLCLMRTKTDNFVDVMYVWNHANHDGMGAKIFHRTLLQSLNSPSASSLLRRGSRVLATSICKDSFPQPQEKLAKHNISLGYACSEIWHSLGPSCFNSTEAKARWAPIQPDPYITRCKAMDIDAITLKKLLGQCRENDTTLTGLLHGIVLACLSVGINEGNTDAFHAATAIDHRRFLRKDLRPSKYASFDLENSIQNCAASLCHTFDHQIVSDIRAQARINNWPAQPIDDLEPMIWKAAHQVRRDIEKQLESGVNDNIVGLMKVVSDWQDHLKSMEKKARDLSWEVTNLGVIDGKTEDDGFAVAKARFTLSGTVAGPAIQISTVSVKGGDLSIELSWQDLPEIHDVAGRLVQDLRAWLLYLGA</sequence>
<dbReference type="InterPro" id="IPR052058">
    <property type="entry name" value="Alcohol_O-acetyltransferase"/>
</dbReference>
<proteinExistence type="predicted"/>
<dbReference type="SUPFAM" id="SSF52777">
    <property type="entry name" value="CoA-dependent acyltransferases"/>
    <property type="match status" value="1"/>
</dbReference>
<dbReference type="Proteomes" id="UP000720189">
    <property type="component" value="Unassembled WGS sequence"/>
</dbReference>
<reference evidence="1" key="1">
    <citation type="journal article" date="2021" name="Nat. Commun.">
        <title>Genetic determinants of endophytism in the Arabidopsis root mycobiome.</title>
        <authorList>
            <person name="Mesny F."/>
            <person name="Miyauchi S."/>
            <person name="Thiergart T."/>
            <person name="Pickel B."/>
            <person name="Atanasova L."/>
            <person name="Karlsson M."/>
            <person name="Huettel B."/>
            <person name="Barry K.W."/>
            <person name="Haridas S."/>
            <person name="Chen C."/>
            <person name="Bauer D."/>
            <person name="Andreopoulos W."/>
            <person name="Pangilinan J."/>
            <person name="LaButti K."/>
            <person name="Riley R."/>
            <person name="Lipzen A."/>
            <person name="Clum A."/>
            <person name="Drula E."/>
            <person name="Henrissat B."/>
            <person name="Kohler A."/>
            <person name="Grigoriev I.V."/>
            <person name="Martin F.M."/>
            <person name="Hacquard S."/>
        </authorList>
    </citation>
    <scope>NUCLEOTIDE SEQUENCE</scope>
    <source>
        <strain evidence="1">MPI-CAGE-AT-0023</strain>
    </source>
</reference>
<dbReference type="InterPro" id="IPR010828">
    <property type="entry name" value="Atf2/Sli1-like"/>
</dbReference>